<dbReference type="PANTHER" id="PTHR46986">
    <property type="entry name" value="ENDORIBONUCLEASE YBEY, CHLOROPLASTIC"/>
    <property type="match status" value="1"/>
</dbReference>
<dbReference type="Proteomes" id="UP000177328">
    <property type="component" value="Unassembled WGS sequence"/>
</dbReference>
<evidence type="ECO:0000256" key="4">
    <source>
        <dbReference type="ARBA" id="ARBA00022723"/>
    </source>
</evidence>
<comment type="caution">
    <text evidence="8">The sequence shown here is derived from an EMBL/GenBank/DDBJ whole genome shotgun (WGS) entry which is preliminary data.</text>
</comment>
<dbReference type="Gene3D" id="3.40.390.30">
    <property type="entry name" value="Metalloproteases ('zincins'), catalytic domain"/>
    <property type="match status" value="1"/>
</dbReference>
<dbReference type="Pfam" id="PF02130">
    <property type="entry name" value="YbeY"/>
    <property type="match status" value="1"/>
</dbReference>
<comment type="similarity">
    <text evidence="2">Belongs to the endoribonuclease YbeY family.</text>
</comment>
<evidence type="ECO:0000256" key="1">
    <source>
        <dbReference type="ARBA" id="ARBA00001947"/>
    </source>
</evidence>
<sequence>HVNSALEIGVSVVGDRKMHAINKQYRGIDDTTNIITFALEDPMPQALQHFPKTGFIAAPDNVLRLGDIVLSYPQVIEDARFDGVSVDEEFRVLVEHGVKHLLGYHHE</sequence>
<dbReference type="GO" id="GO:0004519">
    <property type="term" value="F:endonuclease activity"/>
    <property type="evidence" value="ECO:0007669"/>
    <property type="project" value="UniProtKB-KW"/>
</dbReference>
<dbReference type="SUPFAM" id="SSF55486">
    <property type="entry name" value="Metalloproteases ('zincins'), catalytic domain"/>
    <property type="match status" value="1"/>
</dbReference>
<accession>A0A1F5KJC2</accession>
<keyword evidence="4" id="KW-0479">Metal-binding</keyword>
<dbReference type="EMBL" id="MFDD01000003">
    <property type="protein sequence ID" value="OGE40974.1"/>
    <property type="molecule type" value="Genomic_DNA"/>
</dbReference>
<evidence type="ECO:0000256" key="6">
    <source>
        <dbReference type="ARBA" id="ARBA00022801"/>
    </source>
</evidence>
<evidence type="ECO:0000313" key="8">
    <source>
        <dbReference type="EMBL" id="OGE40974.1"/>
    </source>
</evidence>
<organism evidence="8 9">
    <name type="scientific">Candidatus Daviesbacteria bacterium RIFCSPHIGHO2_02_FULL_43_12</name>
    <dbReference type="NCBI Taxonomy" id="1797776"/>
    <lineage>
        <taxon>Bacteria</taxon>
        <taxon>Candidatus Daviesiibacteriota</taxon>
    </lineage>
</organism>
<comment type="cofactor">
    <cofactor evidence="1">
        <name>Zn(2+)</name>
        <dbReference type="ChEBI" id="CHEBI:29105"/>
    </cofactor>
</comment>
<proteinExistence type="inferred from homology"/>
<evidence type="ECO:0000313" key="9">
    <source>
        <dbReference type="Proteomes" id="UP000177328"/>
    </source>
</evidence>
<dbReference type="InterPro" id="IPR023091">
    <property type="entry name" value="MetalPrtase_cat_dom_sf_prd"/>
</dbReference>
<dbReference type="PANTHER" id="PTHR46986:SF1">
    <property type="entry name" value="ENDORIBONUCLEASE YBEY, CHLOROPLASTIC"/>
    <property type="match status" value="1"/>
</dbReference>
<keyword evidence="3" id="KW-0540">Nuclease</keyword>
<dbReference type="InterPro" id="IPR002036">
    <property type="entry name" value="YbeY"/>
</dbReference>
<keyword evidence="6" id="KW-0378">Hydrolase</keyword>
<feature type="non-terminal residue" evidence="8">
    <location>
        <position position="1"/>
    </location>
</feature>
<evidence type="ECO:0000256" key="7">
    <source>
        <dbReference type="ARBA" id="ARBA00022833"/>
    </source>
</evidence>
<evidence type="ECO:0000256" key="3">
    <source>
        <dbReference type="ARBA" id="ARBA00022722"/>
    </source>
</evidence>
<gene>
    <name evidence="8" type="ORF">A3D25_02965</name>
</gene>
<evidence type="ECO:0000256" key="5">
    <source>
        <dbReference type="ARBA" id="ARBA00022759"/>
    </source>
</evidence>
<name>A0A1F5KJC2_9BACT</name>
<keyword evidence="5" id="KW-0255">Endonuclease</keyword>
<dbReference type="AlphaFoldDB" id="A0A1F5KJC2"/>
<dbReference type="GO" id="GO:0004222">
    <property type="term" value="F:metalloendopeptidase activity"/>
    <property type="evidence" value="ECO:0007669"/>
    <property type="project" value="InterPro"/>
</dbReference>
<dbReference type="GO" id="GO:0046872">
    <property type="term" value="F:metal ion binding"/>
    <property type="evidence" value="ECO:0007669"/>
    <property type="project" value="UniProtKB-KW"/>
</dbReference>
<keyword evidence="7" id="KW-0862">Zinc</keyword>
<reference evidence="8 9" key="1">
    <citation type="journal article" date="2016" name="Nat. Commun.">
        <title>Thousands of microbial genomes shed light on interconnected biogeochemical processes in an aquifer system.</title>
        <authorList>
            <person name="Anantharaman K."/>
            <person name="Brown C.T."/>
            <person name="Hug L.A."/>
            <person name="Sharon I."/>
            <person name="Castelle C.J."/>
            <person name="Probst A.J."/>
            <person name="Thomas B.C."/>
            <person name="Singh A."/>
            <person name="Wilkins M.J."/>
            <person name="Karaoz U."/>
            <person name="Brodie E.L."/>
            <person name="Williams K.H."/>
            <person name="Hubbard S.S."/>
            <person name="Banfield J.F."/>
        </authorList>
    </citation>
    <scope>NUCLEOTIDE SEQUENCE [LARGE SCALE GENOMIC DNA]</scope>
</reference>
<protein>
    <submittedName>
        <fullName evidence="8">rRNA maturation RNase YbeY</fullName>
    </submittedName>
</protein>
<evidence type="ECO:0000256" key="2">
    <source>
        <dbReference type="ARBA" id="ARBA00010875"/>
    </source>
</evidence>
<dbReference type="GO" id="GO:0006364">
    <property type="term" value="P:rRNA processing"/>
    <property type="evidence" value="ECO:0007669"/>
    <property type="project" value="InterPro"/>
</dbReference>
<dbReference type="NCBIfam" id="TIGR00043">
    <property type="entry name" value="rRNA maturation RNase YbeY"/>
    <property type="match status" value="1"/>
</dbReference>